<gene>
    <name evidence="1" type="ORF">AVEN_230783_1</name>
</gene>
<evidence type="ECO:0000313" key="1">
    <source>
        <dbReference type="EMBL" id="GBL73818.1"/>
    </source>
</evidence>
<evidence type="ECO:0000313" key="2">
    <source>
        <dbReference type="Proteomes" id="UP000499080"/>
    </source>
</evidence>
<dbReference type="Proteomes" id="UP000499080">
    <property type="component" value="Unassembled WGS sequence"/>
</dbReference>
<proteinExistence type="predicted"/>
<sequence>MISFATRFQNIGPVQEPCAHPCCCDQLTGPWAVWMVTFLSRVVESSEKDLFQHFAYGWKQCHRSVGLNFIRFFAVLVEKEDNSLFQRFWKAV</sequence>
<name>A0A4Y2A221_ARAVE</name>
<dbReference type="AlphaFoldDB" id="A0A4Y2A221"/>
<organism evidence="1 2">
    <name type="scientific">Araneus ventricosus</name>
    <name type="common">Orbweaver spider</name>
    <name type="synonym">Epeira ventricosa</name>
    <dbReference type="NCBI Taxonomy" id="182803"/>
    <lineage>
        <taxon>Eukaryota</taxon>
        <taxon>Metazoa</taxon>
        <taxon>Ecdysozoa</taxon>
        <taxon>Arthropoda</taxon>
        <taxon>Chelicerata</taxon>
        <taxon>Arachnida</taxon>
        <taxon>Araneae</taxon>
        <taxon>Araneomorphae</taxon>
        <taxon>Entelegynae</taxon>
        <taxon>Araneoidea</taxon>
        <taxon>Araneidae</taxon>
        <taxon>Araneus</taxon>
    </lineage>
</organism>
<protein>
    <submittedName>
        <fullName evidence="1">Uncharacterized protein</fullName>
    </submittedName>
</protein>
<keyword evidence="2" id="KW-1185">Reference proteome</keyword>
<reference evidence="1 2" key="1">
    <citation type="journal article" date="2019" name="Sci. Rep.">
        <title>Orb-weaving spider Araneus ventricosus genome elucidates the spidroin gene catalogue.</title>
        <authorList>
            <person name="Kono N."/>
            <person name="Nakamura H."/>
            <person name="Ohtoshi R."/>
            <person name="Moran D.A.P."/>
            <person name="Shinohara A."/>
            <person name="Yoshida Y."/>
            <person name="Fujiwara M."/>
            <person name="Mori M."/>
            <person name="Tomita M."/>
            <person name="Arakawa K."/>
        </authorList>
    </citation>
    <scope>NUCLEOTIDE SEQUENCE [LARGE SCALE GENOMIC DNA]</scope>
</reference>
<accession>A0A4Y2A221</accession>
<dbReference type="EMBL" id="BGPR01000004">
    <property type="protein sequence ID" value="GBL73818.1"/>
    <property type="molecule type" value="Genomic_DNA"/>
</dbReference>
<comment type="caution">
    <text evidence="1">The sequence shown here is derived from an EMBL/GenBank/DDBJ whole genome shotgun (WGS) entry which is preliminary data.</text>
</comment>